<protein>
    <submittedName>
        <fullName evidence="1">Uncharacterized protein</fullName>
    </submittedName>
</protein>
<dbReference type="InParanoid" id="A0A077ZYR8"/>
<proteinExistence type="predicted"/>
<keyword evidence="2" id="KW-1185">Reference proteome</keyword>
<sequence length="284" mass="32450">MFPSLVQNNAPFTEIQGYHAGISTAPKLTPQLSFEINQNDTFLMILAELKELNMNILNMQRIQQQQCIGLANISQSIQQQQTCMQCNQFTSDTQSCCFCYKRMCQYCQRNNKVGYHNCNECKILYCSSHQSQCLKCSMFYCTKCSPKLQTTGICAQCLNSQQPIVQVSYNDNRTYQTVNSQSRNIYSQNMDFQIGFNDQVNQSFNSGQQSQKDSMLNLSQSKFYKPQELKTKNARMKRSNHISLVIFVNKNSVTSVGKYAGGVAFQYVLTVQCMLKTTQQMKAT</sequence>
<organism evidence="1 2">
    <name type="scientific">Stylonychia lemnae</name>
    <name type="common">Ciliate</name>
    <dbReference type="NCBI Taxonomy" id="5949"/>
    <lineage>
        <taxon>Eukaryota</taxon>
        <taxon>Sar</taxon>
        <taxon>Alveolata</taxon>
        <taxon>Ciliophora</taxon>
        <taxon>Intramacronucleata</taxon>
        <taxon>Spirotrichea</taxon>
        <taxon>Stichotrichia</taxon>
        <taxon>Sporadotrichida</taxon>
        <taxon>Oxytrichidae</taxon>
        <taxon>Stylonychinae</taxon>
        <taxon>Stylonychia</taxon>
    </lineage>
</organism>
<evidence type="ECO:0000313" key="2">
    <source>
        <dbReference type="Proteomes" id="UP000039865"/>
    </source>
</evidence>
<dbReference type="EMBL" id="CCKQ01003912">
    <property type="protein sequence ID" value="CDW75050.1"/>
    <property type="molecule type" value="Genomic_DNA"/>
</dbReference>
<reference evidence="1 2" key="1">
    <citation type="submission" date="2014-06" db="EMBL/GenBank/DDBJ databases">
        <authorList>
            <person name="Swart Estienne"/>
        </authorList>
    </citation>
    <scope>NUCLEOTIDE SEQUENCE [LARGE SCALE GENOMIC DNA]</scope>
    <source>
        <strain evidence="1 2">130c</strain>
    </source>
</reference>
<evidence type="ECO:0000313" key="1">
    <source>
        <dbReference type="EMBL" id="CDW75050.1"/>
    </source>
</evidence>
<accession>A0A077ZYR8</accession>
<dbReference type="AlphaFoldDB" id="A0A077ZYR8"/>
<name>A0A077ZYR8_STYLE</name>
<gene>
    <name evidence="1" type="primary">Contig1856.g2006</name>
    <name evidence="1" type="ORF">STYLEM_4036</name>
</gene>
<dbReference type="Proteomes" id="UP000039865">
    <property type="component" value="Unassembled WGS sequence"/>
</dbReference>